<dbReference type="Proteomes" id="UP000031668">
    <property type="component" value="Unassembled WGS sequence"/>
</dbReference>
<gene>
    <name evidence="2" type="ORF">RF11_05127</name>
</gene>
<sequence>MEKDVQNVGKACYSSIKTLQSLKMVKFSSALRINVIRHGQKLATDSTSLGKTILPIIILYGLDFSKPTIIDWVRFHRDLCVENIINQMHTKIGGQNKMFEIDERGFSNTNGFSEELKDHQKENVDFSSSLWINDQRKSDVTNRQSSSHLTLQLSAPSHDPSRKFCGSRRSRNPHSKCVKYVGVLKRSLRKHGLPSFPQRI</sequence>
<feature type="compositionally biased region" description="Polar residues" evidence="1">
    <location>
        <begin position="141"/>
        <end position="155"/>
    </location>
</feature>
<name>A0A0C2J675_THEKT</name>
<accession>A0A0C2J675</accession>
<protein>
    <submittedName>
        <fullName evidence="2">Uncharacterized protein</fullName>
    </submittedName>
</protein>
<evidence type="ECO:0000313" key="2">
    <source>
        <dbReference type="EMBL" id="KII64623.1"/>
    </source>
</evidence>
<feature type="region of interest" description="Disordered" evidence="1">
    <location>
        <begin position="141"/>
        <end position="171"/>
    </location>
</feature>
<organism evidence="2 3">
    <name type="scientific">Thelohanellus kitauei</name>
    <name type="common">Myxosporean</name>
    <dbReference type="NCBI Taxonomy" id="669202"/>
    <lineage>
        <taxon>Eukaryota</taxon>
        <taxon>Metazoa</taxon>
        <taxon>Cnidaria</taxon>
        <taxon>Myxozoa</taxon>
        <taxon>Myxosporea</taxon>
        <taxon>Bivalvulida</taxon>
        <taxon>Platysporina</taxon>
        <taxon>Myxobolidae</taxon>
        <taxon>Thelohanellus</taxon>
    </lineage>
</organism>
<proteinExistence type="predicted"/>
<keyword evidence="3" id="KW-1185">Reference proteome</keyword>
<dbReference type="EMBL" id="JWZT01004163">
    <property type="protein sequence ID" value="KII64623.1"/>
    <property type="molecule type" value="Genomic_DNA"/>
</dbReference>
<evidence type="ECO:0000313" key="3">
    <source>
        <dbReference type="Proteomes" id="UP000031668"/>
    </source>
</evidence>
<evidence type="ECO:0000256" key="1">
    <source>
        <dbReference type="SAM" id="MobiDB-lite"/>
    </source>
</evidence>
<reference evidence="2 3" key="1">
    <citation type="journal article" date="2014" name="Genome Biol. Evol.">
        <title>The genome of the myxosporean Thelohanellus kitauei shows adaptations to nutrient acquisition within its fish host.</title>
        <authorList>
            <person name="Yang Y."/>
            <person name="Xiong J."/>
            <person name="Zhou Z."/>
            <person name="Huo F."/>
            <person name="Miao W."/>
            <person name="Ran C."/>
            <person name="Liu Y."/>
            <person name="Zhang J."/>
            <person name="Feng J."/>
            <person name="Wang M."/>
            <person name="Wang M."/>
            <person name="Wang L."/>
            <person name="Yao B."/>
        </authorList>
    </citation>
    <scope>NUCLEOTIDE SEQUENCE [LARGE SCALE GENOMIC DNA]</scope>
    <source>
        <strain evidence="2">Wuqing</strain>
    </source>
</reference>
<dbReference type="AlphaFoldDB" id="A0A0C2J675"/>
<comment type="caution">
    <text evidence="2">The sequence shown here is derived from an EMBL/GenBank/DDBJ whole genome shotgun (WGS) entry which is preliminary data.</text>
</comment>